<comment type="similarity">
    <text evidence="2">Belongs to the YkuD family.</text>
</comment>
<keyword evidence="5" id="KW-0378">Hydrolase</keyword>
<dbReference type="RefSeq" id="WP_368804692.1">
    <property type="nucleotide sequence ID" value="NZ_JAZHFV010000007.1"/>
</dbReference>
<keyword evidence="7 9" id="KW-0573">Peptidoglycan synthesis</keyword>
<keyword evidence="12" id="KW-1185">Reference proteome</keyword>
<keyword evidence="8 9" id="KW-0961">Cell wall biogenesis/degradation</keyword>
<feature type="domain" description="L,D-TPase catalytic" evidence="10">
    <location>
        <begin position="52"/>
        <end position="189"/>
    </location>
</feature>
<evidence type="ECO:0000256" key="6">
    <source>
        <dbReference type="ARBA" id="ARBA00022960"/>
    </source>
</evidence>
<dbReference type="CDD" id="cd16913">
    <property type="entry name" value="YkuD_like"/>
    <property type="match status" value="1"/>
</dbReference>
<evidence type="ECO:0000256" key="3">
    <source>
        <dbReference type="ARBA" id="ARBA00022676"/>
    </source>
</evidence>
<reference evidence="11 12" key="1">
    <citation type="submission" date="2024-01" db="EMBL/GenBank/DDBJ databases">
        <title>New evidence supports the origin of RcGTA from prophage.</title>
        <authorList>
            <person name="Xu Y."/>
            <person name="Liu B."/>
            <person name="Chen F."/>
        </authorList>
    </citation>
    <scope>NUCLEOTIDE SEQUENCE [LARGE SCALE GENOMIC DNA]</scope>
    <source>
        <strain evidence="11 12">CBW1107-2</strain>
    </source>
</reference>
<evidence type="ECO:0000313" key="12">
    <source>
        <dbReference type="Proteomes" id="UP001559025"/>
    </source>
</evidence>
<evidence type="ECO:0000256" key="2">
    <source>
        <dbReference type="ARBA" id="ARBA00005992"/>
    </source>
</evidence>
<keyword evidence="6 9" id="KW-0133">Cell shape</keyword>
<comment type="caution">
    <text evidence="11">The sequence shown here is derived from an EMBL/GenBank/DDBJ whole genome shotgun (WGS) entry which is preliminary data.</text>
</comment>
<dbReference type="EC" id="2.3.2.-" evidence="11"/>
<evidence type="ECO:0000256" key="8">
    <source>
        <dbReference type="ARBA" id="ARBA00023316"/>
    </source>
</evidence>
<dbReference type="Proteomes" id="UP001559025">
    <property type="component" value="Unassembled WGS sequence"/>
</dbReference>
<dbReference type="SUPFAM" id="SSF141523">
    <property type="entry name" value="L,D-transpeptidase catalytic domain-like"/>
    <property type="match status" value="1"/>
</dbReference>
<accession>A0ABV3WYY2</accession>
<keyword evidence="11" id="KW-0012">Acyltransferase</keyword>
<dbReference type="Gene3D" id="2.40.440.10">
    <property type="entry name" value="L,D-transpeptidase catalytic domain-like"/>
    <property type="match status" value="1"/>
</dbReference>
<comment type="pathway">
    <text evidence="1 9">Cell wall biogenesis; peptidoglycan biosynthesis.</text>
</comment>
<dbReference type="GO" id="GO:0016746">
    <property type="term" value="F:acyltransferase activity"/>
    <property type="evidence" value="ECO:0007669"/>
    <property type="project" value="UniProtKB-KW"/>
</dbReference>
<evidence type="ECO:0000256" key="1">
    <source>
        <dbReference type="ARBA" id="ARBA00004752"/>
    </source>
</evidence>
<feature type="active site" description="Proton donor/acceptor" evidence="9">
    <location>
        <position position="149"/>
    </location>
</feature>
<dbReference type="InterPro" id="IPR005490">
    <property type="entry name" value="LD_TPept_cat_dom"/>
</dbReference>
<gene>
    <name evidence="11" type="ORF">V1479_21525</name>
</gene>
<evidence type="ECO:0000259" key="10">
    <source>
        <dbReference type="PROSITE" id="PS52029"/>
    </source>
</evidence>
<evidence type="ECO:0000313" key="11">
    <source>
        <dbReference type="EMBL" id="MEX4009902.1"/>
    </source>
</evidence>
<dbReference type="PANTHER" id="PTHR30582">
    <property type="entry name" value="L,D-TRANSPEPTIDASE"/>
    <property type="match status" value="1"/>
</dbReference>
<dbReference type="InterPro" id="IPR050979">
    <property type="entry name" value="LD-transpeptidase"/>
</dbReference>
<keyword evidence="3" id="KW-0328">Glycosyltransferase</keyword>
<dbReference type="InterPro" id="IPR038063">
    <property type="entry name" value="Transpep_catalytic_dom"/>
</dbReference>
<feature type="active site" description="Nucleophile" evidence="9">
    <location>
        <position position="165"/>
    </location>
</feature>
<evidence type="ECO:0000256" key="5">
    <source>
        <dbReference type="ARBA" id="ARBA00022801"/>
    </source>
</evidence>
<evidence type="ECO:0000256" key="9">
    <source>
        <dbReference type="PROSITE-ProRule" id="PRU01373"/>
    </source>
</evidence>
<sequence>MTIDRRSLGAGLLAVVSTGLLPDVAIAHPHSVDLEPRFLPQTVANPFNEPVGTIVVAPRERYLYLLESRPLARRYGIGVGKAGLAFKGAAIIERKAKWPAWRPTVNMIKRDPNRYARYAGGVPGGPGNPLGSRALYLYRDGRDTFYRIHGTTEPWTIGQAVSNGCIRMVNEHVEELYERVQLGTRVVVV</sequence>
<keyword evidence="4 11" id="KW-0808">Transferase</keyword>
<dbReference type="PANTHER" id="PTHR30582:SF24">
    <property type="entry name" value="L,D-TRANSPEPTIDASE ERFK_SRFK-RELATED"/>
    <property type="match status" value="1"/>
</dbReference>
<name>A0ABV3WYY2_9HYPH</name>
<evidence type="ECO:0000256" key="7">
    <source>
        <dbReference type="ARBA" id="ARBA00022984"/>
    </source>
</evidence>
<protein>
    <submittedName>
        <fullName evidence="11">L,D-transpeptidase</fullName>
        <ecNumber evidence="11">2.3.2.-</ecNumber>
    </submittedName>
</protein>
<dbReference type="EMBL" id="JAZHFV010000007">
    <property type="protein sequence ID" value="MEX4009902.1"/>
    <property type="molecule type" value="Genomic_DNA"/>
</dbReference>
<proteinExistence type="inferred from homology"/>
<dbReference type="Pfam" id="PF03734">
    <property type="entry name" value="YkuD"/>
    <property type="match status" value="1"/>
</dbReference>
<organism evidence="11 12">
    <name type="scientific">Neoaquamicrobium sediminum</name>
    <dbReference type="NCBI Taxonomy" id="1849104"/>
    <lineage>
        <taxon>Bacteria</taxon>
        <taxon>Pseudomonadati</taxon>
        <taxon>Pseudomonadota</taxon>
        <taxon>Alphaproteobacteria</taxon>
        <taxon>Hyphomicrobiales</taxon>
        <taxon>Phyllobacteriaceae</taxon>
        <taxon>Neoaquamicrobium</taxon>
    </lineage>
</organism>
<evidence type="ECO:0000256" key="4">
    <source>
        <dbReference type="ARBA" id="ARBA00022679"/>
    </source>
</evidence>
<dbReference type="PROSITE" id="PS52029">
    <property type="entry name" value="LD_TPASE"/>
    <property type="match status" value="1"/>
</dbReference>